<comment type="subcellular location">
    <subcellularLocation>
        <location evidence="1">Mitochondrion outer membrane</location>
        <topology evidence="1">Single-pass membrane protein</topology>
    </subcellularLocation>
</comment>
<dbReference type="GO" id="GO:0015031">
    <property type="term" value="P:protein transport"/>
    <property type="evidence" value="ECO:0007669"/>
    <property type="project" value="UniProtKB-KW"/>
</dbReference>
<dbReference type="Ensembl" id="ENSPSTT00000019262.1">
    <property type="protein sequence ID" value="ENSPSTP00000018385.1"/>
    <property type="gene ID" value="ENSPSTG00000013198.1"/>
</dbReference>
<evidence type="ECO:0000256" key="4">
    <source>
        <dbReference type="ARBA" id="ARBA00022787"/>
    </source>
</evidence>
<keyword evidence="8" id="KW-0472">Membrane</keyword>
<keyword evidence="4" id="KW-1000">Mitochondrion outer membrane</keyword>
<evidence type="ECO:0000256" key="8">
    <source>
        <dbReference type="ARBA" id="ARBA00023136"/>
    </source>
</evidence>
<dbReference type="InterPro" id="IPR019603">
    <property type="entry name" value="Tom5"/>
</dbReference>
<dbReference type="Pfam" id="PF10642">
    <property type="entry name" value="Tom5"/>
    <property type="match status" value="1"/>
</dbReference>
<sequence>MELLVFQSVPAAPCSVAGQHQKSVAQLTQHPLFTYFKALTRSTLSPLLSRQRGVAELQSFSTGAASECWWALRRTRIWRWDASRGCTFPAKRLPVLLPWDRRQQTGRHRERRPPWKCAHAQTQHIFRCCTRLVAGRSCADPCAHAPPVFRCRAVPSAGCDVIFLLRTRISPLPFPALLTSRSSAAGRARSSMFRIEGLGPKMDPEELRRKMRRDVLTSVRNFLIYVALLRITPFILKKLDSV</sequence>
<protein>
    <recommendedName>
        <fullName evidence="12">Mitochondrial import receptor subunit TOM5 homolog</fullName>
    </recommendedName>
</protein>
<evidence type="ECO:0000313" key="11">
    <source>
        <dbReference type="Proteomes" id="UP000694428"/>
    </source>
</evidence>
<comment type="similarity">
    <text evidence="9">Belongs to the Tom5 family.</text>
</comment>
<evidence type="ECO:0000256" key="9">
    <source>
        <dbReference type="ARBA" id="ARBA00025716"/>
    </source>
</evidence>
<dbReference type="GO" id="GO:0005742">
    <property type="term" value="C:mitochondrial outer membrane translocase complex"/>
    <property type="evidence" value="ECO:0007669"/>
    <property type="project" value="InterPro"/>
</dbReference>
<organism evidence="10 11">
    <name type="scientific">Pavo cristatus</name>
    <name type="common">Indian peafowl</name>
    <name type="synonym">Blue peafowl</name>
    <dbReference type="NCBI Taxonomy" id="9049"/>
    <lineage>
        <taxon>Eukaryota</taxon>
        <taxon>Metazoa</taxon>
        <taxon>Chordata</taxon>
        <taxon>Craniata</taxon>
        <taxon>Vertebrata</taxon>
        <taxon>Euteleostomi</taxon>
        <taxon>Archelosauria</taxon>
        <taxon>Archosauria</taxon>
        <taxon>Dinosauria</taxon>
        <taxon>Saurischia</taxon>
        <taxon>Theropoda</taxon>
        <taxon>Coelurosauria</taxon>
        <taxon>Aves</taxon>
        <taxon>Neognathae</taxon>
        <taxon>Galloanserae</taxon>
        <taxon>Galliformes</taxon>
        <taxon>Phasianidae</taxon>
        <taxon>Phasianinae</taxon>
        <taxon>Pavo</taxon>
    </lineage>
</organism>
<keyword evidence="5" id="KW-0653">Protein transport</keyword>
<keyword evidence="6" id="KW-1133">Transmembrane helix</keyword>
<evidence type="ECO:0000313" key="10">
    <source>
        <dbReference type="Ensembl" id="ENSPSTP00000018385.1"/>
    </source>
</evidence>
<keyword evidence="2" id="KW-0813">Transport</keyword>
<evidence type="ECO:0000256" key="3">
    <source>
        <dbReference type="ARBA" id="ARBA00022692"/>
    </source>
</evidence>
<dbReference type="PANTHER" id="PTHR28436:SF1">
    <property type="entry name" value="MITOCHONDRIAL IMPORT RECEPTOR SUBUNIT TOM5 HOMOLOG"/>
    <property type="match status" value="1"/>
</dbReference>
<keyword evidence="3" id="KW-0812">Transmembrane</keyword>
<name>A0A8C9FN49_PAVCR</name>
<evidence type="ECO:0000256" key="6">
    <source>
        <dbReference type="ARBA" id="ARBA00022989"/>
    </source>
</evidence>
<dbReference type="PANTHER" id="PTHR28436">
    <property type="entry name" value="MITOCHONDRIAL IMPORT RECEPTOR SUBUNIT TOM5 HOMOLOG"/>
    <property type="match status" value="1"/>
</dbReference>
<evidence type="ECO:0008006" key="12">
    <source>
        <dbReference type="Google" id="ProtNLM"/>
    </source>
</evidence>
<keyword evidence="7" id="KW-0496">Mitochondrion</keyword>
<proteinExistence type="inferred from homology"/>
<dbReference type="Proteomes" id="UP000694428">
    <property type="component" value="Unplaced"/>
</dbReference>
<evidence type="ECO:0000256" key="1">
    <source>
        <dbReference type="ARBA" id="ARBA00004572"/>
    </source>
</evidence>
<evidence type="ECO:0000256" key="7">
    <source>
        <dbReference type="ARBA" id="ARBA00023128"/>
    </source>
</evidence>
<reference evidence="10" key="1">
    <citation type="submission" date="2025-08" db="UniProtKB">
        <authorList>
            <consortium name="Ensembl"/>
        </authorList>
    </citation>
    <scope>IDENTIFICATION</scope>
</reference>
<keyword evidence="11" id="KW-1185">Reference proteome</keyword>
<dbReference type="InterPro" id="IPR029179">
    <property type="entry name" value="TOMM5_metazoa"/>
</dbReference>
<evidence type="ECO:0000256" key="5">
    <source>
        <dbReference type="ARBA" id="ARBA00022927"/>
    </source>
</evidence>
<dbReference type="AlphaFoldDB" id="A0A8C9FN49"/>
<accession>A0A8C9FN49</accession>
<evidence type="ECO:0000256" key="2">
    <source>
        <dbReference type="ARBA" id="ARBA00022448"/>
    </source>
</evidence>
<dbReference type="GO" id="GO:0006626">
    <property type="term" value="P:protein targeting to mitochondrion"/>
    <property type="evidence" value="ECO:0007669"/>
    <property type="project" value="UniProtKB-ARBA"/>
</dbReference>
<reference evidence="10" key="2">
    <citation type="submission" date="2025-09" db="UniProtKB">
        <authorList>
            <consortium name="Ensembl"/>
        </authorList>
    </citation>
    <scope>IDENTIFICATION</scope>
</reference>